<protein>
    <submittedName>
        <fullName evidence="3">T9SS type A sorting domain-containing protein</fullName>
    </submittedName>
</protein>
<keyword evidence="1" id="KW-0732">Signal</keyword>
<dbReference type="KEGG" id="aup:AsAng_0051730"/>
<dbReference type="Pfam" id="PF18962">
    <property type="entry name" value="Por_Secre_tail"/>
    <property type="match status" value="1"/>
</dbReference>
<gene>
    <name evidence="3" type="ORF">AsAng_0051730</name>
</gene>
<feature type="signal peptide" evidence="1">
    <location>
        <begin position="1"/>
        <end position="19"/>
    </location>
</feature>
<sequence length="399" mass="44101">MKNYIKISCLIFFPCLLFAQGGLLNQGAKIKITANAKVKILDGGVSNQANGEILNTGTVYLDNDWVQTGINTAYLGTGWISFEGTSDQKISSASPLTISNLRVSNNNRLILKNDITIAYQLDLSNNGRVELGNNHLIMNPNAFINNYDAKHYIITNGTGALQQEVTATKTIFPIGNAGYNPVVIKNEGTIDNFRARVKNQVEQINAIAITETENMVNRTWVIEEETIGGSLAAVTLQWETNQEQKNFSRDQSLITQGEDLDGSNSKNLSPVINNGSHWAQTRTELTSFSSFVVRNINTRTIASNSSETNLEQLSNVNIQVFPSPTENYLNIRLQEDTDQAFIQLFDSKGSLVLQTIKAVGPNLLIQLDNIGNLIDGIYSIRIVDDSNRTFSEQFVKSQQ</sequence>
<dbReference type="EMBL" id="AP026867">
    <property type="protein sequence ID" value="BDS14394.1"/>
    <property type="molecule type" value="Genomic_DNA"/>
</dbReference>
<dbReference type="Proteomes" id="UP001060919">
    <property type="component" value="Chromosome"/>
</dbReference>
<dbReference type="AlphaFoldDB" id="A0A916DUS9"/>
<evidence type="ECO:0000259" key="2">
    <source>
        <dbReference type="Pfam" id="PF18962"/>
    </source>
</evidence>
<dbReference type="NCBIfam" id="TIGR04183">
    <property type="entry name" value="Por_Secre_tail"/>
    <property type="match status" value="1"/>
</dbReference>
<proteinExistence type="predicted"/>
<evidence type="ECO:0000313" key="3">
    <source>
        <dbReference type="EMBL" id="BDS14394.1"/>
    </source>
</evidence>
<feature type="chain" id="PRO_5037087694" evidence="1">
    <location>
        <begin position="20"/>
        <end position="399"/>
    </location>
</feature>
<evidence type="ECO:0000256" key="1">
    <source>
        <dbReference type="SAM" id="SignalP"/>
    </source>
</evidence>
<reference evidence="3" key="1">
    <citation type="submission" date="2022-09" db="EMBL/GenBank/DDBJ databases">
        <title>Aureispira anguillicida sp. nov., isolated from Leptocephalus of Japanese eel Anguilla japonica.</title>
        <authorList>
            <person name="Yuasa K."/>
            <person name="Mekata T."/>
            <person name="Ikunari K."/>
        </authorList>
    </citation>
    <scope>NUCLEOTIDE SEQUENCE</scope>
    <source>
        <strain evidence="3">EL160426</strain>
    </source>
</reference>
<dbReference type="RefSeq" id="WP_264789612.1">
    <property type="nucleotide sequence ID" value="NZ_AP026867.1"/>
</dbReference>
<evidence type="ECO:0000313" key="4">
    <source>
        <dbReference type="Proteomes" id="UP001060919"/>
    </source>
</evidence>
<keyword evidence="4" id="KW-1185">Reference proteome</keyword>
<dbReference type="InterPro" id="IPR026444">
    <property type="entry name" value="Secre_tail"/>
</dbReference>
<feature type="domain" description="Secretion system C-terminal sorting" evidence="2">
    <location>
        <begin position="320"/>
        <end position="390"/>
    </location>
</feature>
<organism evidence="3 4">
    <name type="scientific">Aureispira anguillae</name>
    <dbReference type="NCBI Taxonomy" id="2864201"/>
    <lineage>
        <taxon>Bacteria</taxon>
        <taxon>Pseudomonadati</taxon>
        <taxon>Bacteroidota</taxon>
        <taxon>Saprospiria</taxon>
        <taxon>Saprospirales</taxon>
        <taxon>Saprospiraceae</taxon>
        <taxon>Aureispira</taxon>
    </lineage>
</organism>
<accession>A0A916DUS9</accession>
<name>A0A916DUS9_9BACT</name>